<evidence type="ECO:0000313" key="1">
    <source>
        <dbReference type="EMBL" id="CAJ73903.1"/>
    </source>
</evidence>
<sequence>MLQMKHDDCLVTQWQQWYWKLHSQVYNRSVDLTTKPGPKQSNTLVFWKMYYL</sequence>
<accession>Q1Q1M3</accession>
<proteinExistence type="predicted"/>
<dbReference type="EMBL" id="CT573071">
    <property type="protein sequence ID" value="CAJ73903.1"/>
    <property type="molecule type" value="Genomic_DNA"/>
</dbReference>
<reference evidence="1" key="2">
    <citation type="submission" date="2006-01" db="EMBL/GenBank/DDBJ databases">
        <authorList>
            <person name="Genoscope"/>
        </authorList>
    </citation>
    <scope>NUCLEOTIDE SEQUENCE</scope>
</reference>
<dbReference type="AlphaFoldDB" id="Q1Q1M3"/>
<organism evidence="1">
    <name type="scientific">Kuenenia stuttgartiensis</name>
    <dbReference type="NCBI Taxonomy" id="174633"/>
    <lineage>
        <taxon>Bacteria</taxon>
        <taxon>Pseudomonadati</taxon>
        <taxon>Planctomycetota</taxon>
        <taxon>Candidatus Brocadiia</taxon>
        <taxon>Candidatus Brocadiales</taxon>
        <taxon>Candidatus Brocadiaceae</taxon>
        <taxon>Candidatus Kuenenia</taxon>
    </lineage>
</organism>
<protein>
    <submittedName>
        <fullName evidence="1">Uncharacterized protein</fullName>
    </submittedName>
</protein>
<name>Q1Q1M3_KUEST</name>
<reference evidence="1" key="1">
    <citation type="journal article" date="2006" name="Nature">
        <title>Deciphering the evolution and metabolism of an anammox bacterium from a community genome.</title>
        <authorList>
            <person name="Strous M."/>
            <person name="Pelletier E."/>
            <person name="Mangenot S."/>
            <person name="Rattei T."/>
            <person name="Lehner A."/>
            <person name="Taylor M.W."/>
            <person name="Horn M."/>
            <person name="Daims H."/>
            <person name="Bartol-Mavel D."/>
            <person name="Wincker P."/>
            <person name="Barbe V."/>
            <person name="Fonknechten N."/>
            <person name="Vallenet D."/>
            <person name="Segurens B."/>
            <person name="Schenowitz-Truong C."/>
            <person name="Medigue C."/>
            <person name="Collingro A."/>
            <person name="Snel B."/>
            <person name="Dutilh B.E."/>
            <person name="OpDenCamp H.J.M."/>
            <person name="vanDerDrift C."/>
            <person name="Cirpus I."/>
            <person name="vanDePas-Schoonen K.T."/>
            <person name="Harhangi H.R."/>
            <person name="vanNiftrik L."/>
            <person name="Schmid M."/>
            <person name="Keltjens J."/>
            <person name="vanDeVossenberg J."/>
            <person name="Kartal B."/>
            <person name="Meier H."/>
            <person name="Frishman D."/>
            <person name="Huynen M.A."/>
            <person name="Mewes H."/>
            <person name="Weissenbach J."/>
            <person name="Jetten M.S.M."/>
            <person name="Wagner M."/>
            <person name="LePaslier D."/>
        </authorList>
    </citation>
    <scope>NUCLEOTIDE SEQUENCE</scope>
</reference>
<gene>
    <name evidence="1" type="ORF">kuste3146</name>
</gene>